<sequence>DLERGEGHMGAKKKLEASMVFQEAWERAKKLQGYLEKKERFLWSRSGIGKNKKMAK</sequence>
<comment type="caution">
    <text evidence="1">The sequence shown here is derived from an EMBL/GenBank/DDBJ whole genome shotgun (WGS) entry which is preliminary data.</text>
</comment>
<feature type="non-terminal residue" evidence="1">
    <location>
        <position position="56"/>
    </location>
</feature>
<accession>A0ACB6QMX6</accession>
<feature type="non-terminal residue" evidence="1">
    <location>
        <position position="1"/>
    </location>
</feature>
<proteinExistence type="predicted"/>
<protein>
    <submittedName>
        <fullName evidence="1">Uncharacterized protein</fullName>
    </submittedName>
</protein>
<organism evidence="1 2">
    <name type="scientific">Lindgomyces ingoldianus</name>
    <dbReference type="NCBI Taxonomy" id="673940"/>
    <lineage>
        <taxon>Eukaryota</taxon>
        <taxon>Fungi</taxon>
        <taxon>Dikarya</taxon>
        <taxon>Ascomycota</taxon>
        <taxon>Pezizomycotina</taxon>
        <taxon>Dothideomycetes</taxon>
        <taxon>Pleosporomycetidae</taxon>
        <taxon>Pleosporales</taxon>
        <taxon>Lindgomycetaceae</taxon>
        <taxon>Lindgomyces</taxon>
    </lineage>
</organism>
<keyword evidence="2" id="KW-1185">Reference proteome</keyword>
<evidence type="ECO:0000313" key="2">
    <source>
        <dbReference type="Proteomes" id="UP000799755"/>
    </source>
</evidence>
<name>A0ACB6QMX6_9PLEO</name>
<evidence type="ECO:0000313" key="1">
    <source>
        <dbReference type="EMBL" id="KAF2467652.1"/>
    </source>
</evidence>
<reference evidence="1" key="1">
    <citation type="journal article" date="2020" name="Stud. Mycol.">
        <title>101 Dothideomycetes genomes: a test case for predicting lifestyles and emergence of pathogens.</title>
        <authorList>
            <person name="Haridas S."/>
            <person name="Albert R."/>
            <person name="Binder M."/>
            <person name="Bloem J."/>
            <person name="Labutti K."/>
            <person name="Salamov A."/>
            <person name="Andreopoulos B."/>
            <person name="Baker S."/>
            <person name="Barry K."/>
            <person name="Bills G."/>
            <person name="Bluhm B."/>
            <person name="Cannon C."/>
            <person name="Castanera R."/>
            <person name="Culley D."/>
            <person name="Daum C."/>
            <person name="Ezra D."/>
            <person name="Gonzalez J."/>
            <person name="Henrissat B."/>
            <person name="Kuo A."/>
            <person name="Liang C."/>
            <person name="Lipzen A."/>
            <person name="Lutzoni F."/>
            <person name="Magnuson J."/>
            <person name="Mondo S."/>
            <person name="Nolan M."/>
            <person name="Ohm R."/>
            <person name="Pangilinan J."/>
            <person name="Park H.-J."/>
            <person name="Ramirez L."/>
            <person name="Alfaro M."/>
            <person name="Sun H."/>
            <person name="Tritt A."/>
            <person name="Yoshinaga Y."/>
            <person name="Zwiers L.-H."/>
            <person name="Turgeon B."/>
            <person name="Goodwin S."/>
            <person name="Spatafora J."/>
            <person name="Crous P."/>
            <person name="Grigoriev I."/>
        </authorList>
    </citation>
    <scope>NUCLEOTIDE SEQUENCE</scope>
    <source>
        <strain evidence="1">ATCC 200398</strain>
    </source>
</reference>
<gene>
    <name evidence="1" type="ORF">BDR25DRAFT_172403</name>
</gene>
<dbReference type="EMBL" id="MU003519">
    <property type="protein sequence ID" value="KAF2467652.1"/>
    <property type="molecule type" value="Genomic_DNA"/>
</dbReference>
<dbReference type="Proteomes" id="UP000799755">
    <property type="component" value="Unassembled WGS sequence"/>
</dbReference>